<dbReference type="EMBL" id="JBBMEP010000035">
    <property type="protein sequence ID" value="MEQ2378188.1"/>
    <property type="molecule type" value="Genomic_DNA"/>
</dbReference>
<accession>A0ABV1BT94</accession>
<dbReference type="RefSeq" id="WP_349138277.1">
    <property type="nucleotide sequence ID" value="NZ_JBBMEP010000035.1"/>
</dbReference>
<keyword evidence="10" id="KW-1185">Reference proteome</keyword>
<evidence type="ECO:0000313" key="9">
    <source>
        <dbReference type="EMBL" id="MEQ2378188.1"/>
    </source>
</evidence>
<evidence type="ECO:0000256" key="7">
    <source>
        <dbReference type="ARBA" id="ARBA00023136"/>
    </source>
</evidence>
<evidence type="ECO:0000256" key="1">
    <source>
        <dbReference type="ARBA" id="ARBA00022475"/>
    </source>
</evidence>
<comment type="caution">
    <text evidence="9">The sequence shown here is derived from an EMBL/GenBank/DDBJ whole genome shotgun (WGS) entry which is preliminary data.</text>
</comment>
<dbReference type="Pfam" id="PF04647">
    <property type="entry name" value="AgrB"/>
    <property type="match status" value="1"/>
</dbReference>
<keyword evidence="1" id="KW-1003">Cell membrane</keyword>
<feature type="transmembrane region" description="Helical" evidence="8">
    <location>
        <begin position="166"/>
        <end position="185"/>
    </location>
</feature>
<feature type="transmembrane region" description="Helical" evidence="8">
    <location>
        <begin position="84"/>
        <end position="103"/>
    </location>
</feature>
<evidence type="ECO:0000256" key="8">
    <source>
        <dbReference type="SAM" id="Phobius"/>
    </source>
</evidence>
<evidence type="ECO:0000256" key="4">
    <source>
        <dbReference type="ARBA" id="ARBA00022692"/>
    </source>
</evidence>
<evidence type="ECO:0000256" key="3">
    <source>
        <dbReference type="ARBA" id="ARBA00022670"/>
    </source>
</evidence>
<feature type="transmembrane region" description="Helical" evidence="8">
    <location>
        <begin position="139"/>
        <end position="160"/>
    </location>
</feature>
<sequence>MWERTLSQKLVRLFCEQKVIDEAKADAYVYGYELLISSVVSILLVILIAAVCGDVRYALSFLIGFIPQRIYIGGYHATSHTRCYLAFSGLALICILLSNAIAANHLFRILTTVALLGISIFLSPIEAKNKPLSEKKRSSYKMVASVLSSIDFLLAIFNVLPDTRSITVYYISKWVLVIFAIIPFFQKQAKIS</sequence>
<organism evidence="9 10">
    <name type="scientific">Faecalibacterium faecis</name>
    <dbReference type="NCBI Taxonomy" id="3133157"/>
    <lineage>
        <taxon>Bacteria</taxon>
        <taxon>Bacillati</taxon>
        <taxon>Bacillota</taxon>
        <taxon>Clostridia</taxon>
        <taxon>Eubacteriales</taxon>
        <taxon>Oscillospiraceae</taxon>
        <taxon>Faecalibacterium</taxon>
    </lineage>
</organism>
<dbReference type="SMART" id="SM00793">
    <property type="entry name" value="AgrB"/>
    <property type="match status" value="1"/>
</dbReference>
<evidence type="ECO:0000256" key="2">
    <source>
        <dbReference type="ARBA" id="ARBA00022654"/>
    </source>
</evidence>
<reference evidence="9 10" key="1">
    <citation type="submission" date="2024-03" db="EMBL/GenBank/DDBJ databases">
        <title>Human intestinal bacterial collection.</title>
        <authorList>
            <person name="Pauvert C."/>
            <person name="Hitch T.C.A."/>
            <person name="Clavel T."/>
        </authorList>
    </citation>
    <scope>NUCLEOTIDE SEQUENCE [LARGE SCALE GENOMIC DNA]</scope>
    <source>
        <strain evidence="9 10">CLA-JM-H7-B</strain>
    </source>
</reference>
<proteinExistence type="predicted"/>
<feature type="transmembrane region" description="Helical" evidence="8">
    <location>
        <begin position="55"/>
        <end position="72"/>
    </location>
</feature>
<protein>
    <submittedName>
        <fullName evidence="9">Accessory gene regulator B family protein</fullName>
    </submittedName>
</protein>
<feature type="transmembrane region" description="Helical" evidence="8">
    <location>
        <begin position="27"/>
        <end position="49"/>
    </location>
</feature>
<keyword evidence="2" id="KW-0673">Quorum sensing</keyword>
<evidence type="ECO:0000256" key="5">
    <source>
        <dbReference type="ARBA" id="ARBA00022801"/>
    </source>
</evidence>
<evidence type="ECO:0000256" key="6">
    <source>
        <dbReference type="ARBA" id="ARBA00022989"/>
    </source>
</evidence>
<keyword evidence="3" id="KW-0645">Protease</keyword>
<dbReference type="Proteomes" id="UP001496146">
    <property type="component" value="Unassembled WGS sequence"/>
</dbReference>
<feature type="transmembrane region" description="Helical" evidence="8">
    <location>
        <begin position="109"/>
        <end position="127"/>
    </location>
</feature>
<gene>
    <name evidence="9" type="ORF">WMO17_12705</name>
</gene>
<keyword evidence="6 8" id="KW-1133">Transmembrane helix</keyword>
<evidence type="ECO:0000313" key="10">
    <source>
        <dbReference type="Proteomes" id="UP001496146"/>
    </source>
</evidence>
<name>A0ABV1BT94_9FIRM</name>
<keyword evidence="7 8" id="KW-0472">Membrane</keyword>
<keyword evidence="4 8" id="KW-0812">Transmembrane</keyword>
<dbReference type="InterPro" id="IPR006741">
    <property type="entry name" value="AgrB"/>
</dbReference>
<keyword evidence="5" id="KW-0378">Hydrolase</keyword>